<dbReference type="CDD" id="cd00117">
    <property type="entry name" value="TFP"/>
    <property type="match status" value="1"/>
</dbReference>
<protein>
    <submittedName>
        <fullName evidence="2">Uncharacterized protein</fullName>
    </submittedName>
</protein>
<evidence type="ECO:0000256" key="1">
    <source>
        <dbReference type="SAM" id="SignalP"/>
    </source>
</evidence>
<reference evidence="2 3" key="1">
    <citation type="submission" date="2022-05" db="EMBL/GenBank/DDBJ databases">
        <authorList>
            <consortium name="Genoscope - CEA"/>
            <person name="William W."/>
        </authorList>
    </citation>
    <scope>NUCLEOTIDE SEQUENCE [LARGE SCALE GENOMIC DNA]</scope>
</reference>
<dbReference type="SUPFAM" id="SSF57302">
    <property type="entry name" value="Snake toxin-like"/>
    <property type="match status" value="1"/>
</dbReference>
<comment type="caution">
    <text evidence="2">The sequence shown here is derived from an EMBL/GenBank/DDBJ whole genome shotgun (WGS) entry which is preliminary data.</text>
</comment>
<feature type="signal peptide" evidence="1">
    <location>
        <begin position="1"/>
        <end position="25"/>
    </location>
</feature>
<keyword evidence="3" id="KW-1185">Reference proteome</keyword>
<proteinExistence type="predicted"/>
<evidence type="ECO:0000313" key="2">
    <source>
        <dbReference type="EMBL" id="CAH3154662.1"/>
    </source>
</evidence>
<dbReference type="EMBL" id="CALNXK010000099">
    <property type="protein sequence ID" value="CAH3154662.1"/>
    <property type="molecule type" value="Genomic_DNA"/>
</dbReference>
<feature type="non-terminal residue" evidence="2">
    <location>
        <position position="124"/>
    </location>
</feature>
<feature type="chain" id="PRO_5046415232" evidence="1">
    <location>
        <begin position="26"/>
        <end position="124"/>
    </location>
</feature>
<name>A0ABN8Q4V5_9CNID</name>
<sequence>MIMDFTACKSAGLFCFCFFLQAVFSLECYTCTSDDSFHSCNIKRSNETCQTRAKCGKLSFDLPEGSRYRKGCLSVIYCADPDRYCQSIIGAENCHVSCCSKDVCNSTTSRDLNSVLLFWSPLIS</sequence>
<keyword evidence="1" id="KW-0732">Signal</keyword>
<evidence type="ECO:0000313" key="3">
    <source>
        <dbReference type="Proteomes" id="UP001159405"/>
    </source>
</evidence>
<dbReference type="InterPro" id="IPR045860">
    <property type="entry name" value="Snake_toxin-like_sf"/>
</dbReference>
<dbReference type="Proteomes" id="UP001159405">
    <property type="component" value="Unassembled WGS sequence"/>
</dbReference>
<gene>
    <name evidence="2" type="ORF">PLOB_00050116</name>
</gene>
<organism evidence="2 3">
    <name type="scientific">Porites lobata</name>
    <dbReference type="NCBI Taxonomy" id="104759"/>
    <lineage>
        <taxon>Eukaryota</taxon>
        <taxon>Metazoa</taxon>
        <taxon>Cnidaria</taxon>
        <taxon>Anthozoa</taxon>
        <taxon>Hexacorallia</taxon>
        <taxon>Scleractinia</taxon>
        <taxon>Fungiina</taxon>
        <taxon>Poritidae</taxon>
        <taxon>Porites</taxon>
    </lineage>
</organism>
<dbReference type="Gene3D" id="2.10.60.10">
    <property type="entry name" value="CD59"/>
    <property type="match status" value="1"/>
</dbReference>
<accession>A0ABN8Q4V5</accession>